<feature type="domain" description="Transcription regulator AsnC/Lrp ligand binding" evidence="5">
    <location>
        <begin position="71"/>
        <end position="138"/>
    </location>
</feature>
<evidence type="ECO:0000313" key="8">
    <source>
        <dbReference type="Proteomes" id="UP000466345"/>
    </source>
</evidence>
<dbReference type="SMART" id="SM00344">
    <property type="entry name" value="HTH_ASNC"/>
    <property type="match status" value="1"/>
</dbReference>
<evidence type="ECO:0000313" key="7">
    <source>
        <dbReference type="EMBL" id="MQY13527.1"/>
    </source>
</evidence>
<dbReference type="Gene3D" id="3.30.70.920">
    <property type="match status" value="1"/>
</dbReference>
<evidence type="ECO:0000259" key="5">
    <source>
        <dbReference type="Pfam" id="PF01037"/>
    </source>
</evidence>
<sequence length="366" mass="39480">MKSVVTEVDLTLIDALRLAPRASWAQLSAVLRVSPDTLARRWARLTEQGCAWAGALPLGAGETGLCAAWLEVDCVPGQADVTATALVDDPGNLFVAHVTGRADLLAQVIRPDPADIDRYVTERVHRLPGVRATRLRLITSVYGRVPPGPHGRLTPAQRGRLVELGPQPARGAFRVEAPDRAGRRLLLALAEDARRSAAALAEQCGLSESTVRRRLETMERGPAFQYVCKVAPRYSGRPVWALIGARVPPAEIPTASSALTRLRGTRTVTTVTGPYNLAVCAWLTSPGGLTDFTQAATRLVPRMRVDDTTIALRHRKLGAHVLSAEGLNERFVPPDVWMDAETFGRRMSPSVAGNGRDGGENGDHRA</sequence>
<dbReference type="InterPro" id="IPR019887">
    <property type="entry name" value="Tscrpt_reg_AsnC/Lrp_C"/>
</dbReference>
<dbReference type="SUPFAM" id="SSF46785">
    <property type="entry name" value="Winged helix' DNA-binding domain"/>
    <property type="match status" value="1"/>
</dbReference>
<feature type="domain" description="HTH asnC-type" evidence="6">
    <location>
        <begin position="182"/>
        <end position="219"/>
    </location>
</feature>
<keyword evidence="1" id="KW-0805">Transcription regulation</keyword>
<evidence type="ECO:0000256" key="3">
    <source>
        <dbReference type="ARBA" id="ARBA00023163"/>
    </source>
</evidence>
<dbReference type="AlphaFoldDB" id="A0A7K0CJ80"/>
<dbReference type="InterPro" id="IPR036390">
    <property type="entry name" value="WH_DNA-bd_sf"/>
</dbReference>
<keyword evidence="2" id="KW-0238">DNA-binding</keyword>
<dbReference type="EMBL" id="WEGJ01000013">
    <property type="protein sequence ID" value="MQY13527.1"/>
    <property type="molecule type" value="Genomic_DNA"/>
</dbReference>
<dbReference type="RefSeq" id="WP_194292953.1">
    <property type="nucleotide sequence ID" value="NZ_WEGJ01000013.1"/>
</dbReference>
<evidence type="ECO:0000259" key="6">
    <source>
        <dbReference type="Pfam" id="PF13404"/>
    </source>
</evidence>
<accession>A0A7K0CJ80</accession>
<keyword evidence="3" id="KW-0804">Transcription</keyword>
<dbReference type="Pfam" id="PF13404">
    <property type="entry name" value="HTH_AsnC-type"/>
    <property type="match status" value="2"/>
</dbReference>
<dbReference type="Pfam" id="PF01037">
    <property type="entry name" value="AsnC_trans_reg"/>
    <property type="match status" value="1"/>
</dbReference>
<keyword evidence="8" id="KW-1185">Reference proteome</keyword>
<dbReference type="GO" id="GO:0005829">
    <property type="term" value="C:cytosol"/>
    <property type="evidence" value="ECO:0007669"/>
    <property type="project" value="TreeGrafter"/>
</dbReference>
<evidence type="ECO:0000256" key="4">
    <source>
        <dbReference type="SAM" id="MobiDB-lite"/>
    </source>
</evidence>
<dbReference type="SUPFAM" id="SSF54909">
    <property type="entry name" value="Dimeric alpha+beta barrel"/>
    <property type="match status" value="1"/>
</dbReference>
<evidence type="ECO:0000256" key="2">
    <source>
        <dbReference type="ARBA" id="ARBA00023125"/>
    </source>
</evidence>
<comment type="caution">
    <text evidence="7">The sequence shown here is derived from an EMBL/GenBank/DDBJ whole genome shotgun (WGS) entry which is preliminary data.</text>
</comment>
<evidence type="ECO:0008006" key="9">
    <source>
        <dbReference type="Google" id="ProtNLM"/>
    </source>
</evidence>
<feature type="region of interest" description="Disordered" evidence="4">
    <location>
        <begin position="346"/>
        <end position="366"/>
    </location>
</feature>
<dbReference type="InterPro" id="IPR011008">
    <property type="entry name" value="Dimeric_a/b-barrel"/>
</dbReference>
<dbReference type="PANTHER" id="PTHR30154:SF53">
    <property type="entry name" value="HTH-TYPE TRANSCRIPTIONAL REGULATOR LRPC"/>
    <property type="match status" value="1"/>
</dbReference>
<gene>
    <name evidence="7" type="ORF">SRB5_36750</name>
</gene>
<reference evidence="7 8" key="1">
    <citation type="submission" date="2019-10" db="EMBL/GenBank/DDBJ databases">
        <title>Streptomyces smaragdinus sp. nov. and Streptomyces fabii sp. nov., isolated from the gut of fungus growing-termite Macrotermes natalensis.</title>
        <authorList>
            <person name="Schwitalla J."/>
            <person name="Benndorf R."/>
            <person name="Martin K."/>
            <person name="De Beer W."/>
            <person name="Kaster A.-K."/>
            <person name="Vollmers J."/>
            <person name="Poulsen M."/>
            <person name="Beemelmanns C."/>
        </authorList>
    </citation>
    <scope>NUCLEOTIDE SEQUENCE [LARGE SCALE GENOMIC DNA]</scope>
    <source>
        <strain evidence="7 8">RB5</strain>
    </source>
</reference>
<dbReference type="InterPro" id="IPR036388">
    <property type="entry name" value="WH-like_DNA-bd_sf"/>
</dbReference>
<evidence type="ECO:0000256" key="1">
    <source>
        <dbReference type="ARBA" id="ARBA00023015"/>
    </source>
</evidence>
<name>A0A7K0CJ80_9ACTN</name>
<dbReference type="GO" id="GO:0043565">
    <property type="term" value="F:sequence-specific DNA binding"/>
    <property type="evidence" value="ECO:0007669"/>
    <property type="project" value="InterPro"/>
</dbReference>
<dbReference type="GO" id="GO:0043200">
    <property type="term" value="P:response to amino acid"/>
    <property type="evidence" value="ECO:0007669"/>
    <property type="project" value="TreeGrafter"/>
</dbReference>
<protein>
    <recommendedName>
        <fullName evidence="9">AsnC family transcriptional regulator</fullName>
    </recommendedName>
</protein>
<dbReference type="Proteomes" id="UP000466345">
    <property type="component" value="Unassembled WGS sequence"/>
</dbReference>
<feature type="compositionally biased region" description="Basic and acidic residues" evidence="4">
    <location>
        <begin position="357"/>
        <end position="366"/>
    </location>
</feature>
<proteinExistence type="predicted"/>
<dbReference type="Gene3D" id="1.10.10.10">
    <property type="entry name" value="Winged helix-like DNA-binding domain superfamily/Winged helix DNA-binding domain"/>
    <property type="match status" value="2"/>
</dbReference>
<dbReference type="InterPro" id="IPR019888">
    <property type="entry name" value="Tscrpt_reg_AsnC-like"/>
</dbReference>
<feature type="domain" description="HTH asnC-type" evidence="6">
    <location>
        <begin position="7"/>
        <end position="45"/>
    </location>
</feature>
<dbReference type="InterPro" id="IPR000485">
    <property type="entry name" value="AsnC-type_HTH_dom"/>
</dbReference>
<organism evidence="7 8">
    <name type="scientific">Streptomyces smaragdinus</name>
    <dbReference type="NCBI Taxonomy" id="2585196"/>
    <lineage>
        <taxon>Bacteria</taxon>
        <taxon>Bacillati</taxon>
        <taxon>Actinomycetota</taxon>
        <taxon>Actinomycetes</taxon>
        <taxon>Kitasatosporales</taxon>
        <taxon>Streptomycetaceae</taxon>
        <taxon>Streptomyces</taxon>
    </lineage>
</organism>
<dbReference type="PANTHER" id="PTHR30154">
    <property type="entry name" value="LEUCINE-RESPONSIVE REGULATORY PROTEIN"/>
    <property type="match status" value="1"/>
</dbReference>